<evidence type="ECO:0000256" key="4">
    <source>
        <dbReference type="ARBA" id="ARBA00022989"/>
    </source>
</evidence>
<feature type="transmembrane region" description="Helical" evidence="6">
    <location>
        <begin position="212"/>
        <end position="231"/>
    </location>
</feature>
<dbReference type="AlphaFoldDB" id="A0A9Q0ZYJ8"/>
<dbReference type="PANTHER" id="PTHR33596">
    <property type="entry name" value="COLD-REGULATED 413 PLASMA MEMBRANE PROTEIN 2"/>
    <property type="match status" value="1"/>
</dbReference>
<protein>
    <submittedName>
        <fullName evidence="7">Uncharacterized protein</fullName>
    </submittedName>
</protein>
<dbReference type="EMBL" id="JAPFFL010000001">
    <property type="protein sequence ID" value="KAJ6751693.1"/>
    <property type="molecule type" value="Genomic_DNA"/>
</dbReference>
<dbReference type="InterPro" id="IPR008892">
    <property type="entry name" value="COR413"/>
</dbReference>
<sequence length="232" mass="25244">MSMLISTTPPPAQRFFLADSSGGSSSSRKRFLSLQNHLRSPTVTPLSSSFTTFNPLRLSIKSNEMMMKVKRKESGRGFGAVCYSGSLTNPSIRWISTISSAVLMLAKGTAVQKSFLVPLFALQAPPDVISWIKGEYGIWTAFLAILFRLFFFIPGELELPFMALLLVIVAPYQAMNIGGRQEGAIVGLAIAAYLAFQHFSRIGNLQKAFEQGSIVATLAVVCVVVISCLLLI</sequence>
<dbReference type="PANTHER" id="PTHR33596:SF17">
    <property type="entry name" value="COLD-REGULATED 413 INNER MEMBRANE PROTEIN 1, CHLOROPLASTIC-RELATED"/>
    <property type="match status" value="1"/>
</dbReference>
<dbReference type="GO" id="GO:0016020">
    <property type="term" value="C:membrane"/>
    <property type="evidence" value="ECO:0007669"/>
    <property type="project" value="UniProtKB-SubCell"/>
</dbReference>
<feature type="transmembrane region" description="Helical" evidence="6">
    <location>
        <begin position="184"/>
        <end position="200"/>
    </location>
</feature>
<reference evidence="7" key="1">
    <citation type="submission" date="2022-11" db="EMBL/GenBank/DDBJ databases">
        <authorList>
            <person name="Hyden B.L."/>
            <person name="Feng K."/>
            <person name="Yates T."/>
            <person name="Jawdy S."/>
            <person name="Smart L.B."/>
            <person name="Muchero W."/>
        </authorList>
    </citation>
    <scope>NUCLEOTIDE SEQUENCE</scope>
    <source>
        <tissue evidence="7">Shoot tip</tissue>
    </source>
</reference>
<dbReference type="OrthoDB" id="1928310at2759"/>
<evidence type="ECO:0000256" key="2">
    <source>
        <dbReference type="ARBA" id="ARBA00005852"/>
    </source>
</evidence>
<dbReference type="Proteomes" id="UP001151529">
    <property type="component" value="Chromosome 16"/>
</dbReference>
<name>A0A9Q0ZYJ8_SALVM</name>
<keyword evidence="5 6" id="KW-0472">Membrane</keyword>
<keyword evidence="3 6" id="KW-0812">Transmembrane</keyword>
<proteinExistence type="inferred from homology"/>
<comment type="similarity">
    <text evidence="2">Belongs to the Cold-regulated 413 protein family.</text>
</comment>
<evidence type="ECO:0000256" key="3">
    <source>
        <dbReference type="ARBA" id="ARBA00022692"/>
    </source>
</evidence>
<evidence type="ECO:0000256" key="1">
    <source>
        <dbReference type="ARBA" id="ARBA00004141"/>
    </source>
</evidence>
<evidence type="ECO:0000313" key="7">
    <source>
        <dbReference type="EMBL" id="KAJ6751693.1"/>
    </source>
</evidence>
<gene>
    <name evidence="7" type="ORF">OIU85_002149</name>
</gene>
<evidence type="ECO:0000313" key="8">
    <source>
        <dbReference type="Proteomes" id="UP001151529"/>
    </source>
</evidence>
<reference evidence="7" key="2">
    <citation type="journal article" date="2023" name="Int. J. Mol. Sci.">
        <title>De Novo Assembly and Annotation of 11 Diverse Shrub Willow (Salix) Genomes Reveals Novel Gene Organization in Sex-Linked Regions.</title>
        <authorList>
            <person name="Hyden B."/>
            <person name="Feng K."/>
            <person name="Yates T.B."/>
            <person name="Jawdy S."/>
            <person name="Cereghino C."/>
            <person name="Smart L.B."/>
            <person name="Muchero W."/>
        </authorList>
    </citation>
    <scope>NUCLEOTIDE SEQUENCE [LARGE SCALE GENOMIC DNA]</scope>
    <source>
        <tissue evidence="7">Shoot tip</tissue>
    </source>
</reference>
<keyword evidence="4 6" id="KW-1133">Transmembrane helix</keyword>
<organism evidence="7 8">
    <name type="scientific">Salix viminalis</name>
    <name type="common">Common osier</name>
    <name type="synonym">Basket willow</name>
    <dbReference type="NCBI Taxonomy" id="40686"/>
    <lineage>
        <taxon>Eukaryota</taxon>
        <taxon>Viridiplantae</taxon>
        <taxon>Streptophyta</taxon>
        <taxon>Embryophyta</taxon>
        <taxon>Tracheophyta</taxon>
        <taxon>Spermatophyta</taxon>
        <taxon>Magnoliopsida</taxon>
        <taxon>eudicotyledons</taxon>
        <taxon>Gunneridae</taxon>
        <taxon>Pentapetalae</taxon>
        <taxon>rosids</taxon>
        <taxon>fabids</taxon>
        <taxon>Malpighiales</taxon>
        <taxon>Salicaceae</taxon>
        <taxon>Saliceae</taxon>
        <taxon>Salix</taxon>
    </lineage>
</organism>
<dbReference type="Pfam" id="PF05562">
    <property type="entry name" value="WCOR413"/>
    <property type="match status" value="1"/>
</dbReference>
<evidence type="ECO:0000256" key="6">
    <source>
        <dbReference type="SAM" id="Phobius"/>
    </source>
</evidence>
<accession>A0A9Q0ZYJ8</accession>
<keyword evidence="8" id="KW-1185">Reference proteome</keyword>
<comment type="caution">
    <text evidence="7">The sequence shown here is derived from an EMBL/GenBank/DDBJ whole genome shotgun (WGS) entry which is preliminary data.</text>
</comment>
<comment type="subcellular location">
    <subcellularLocation>
        <location evidence="1">Membrane</location>
        <topology evidence="1">Multi-pass membrane protein</topology>
    </subcellularLocation>
</comment>
<feature type="transmembrane region" description="Helical" evidence="6">
    <location>
        <begin position="159"/>
        <end position="177"/>
    </location>
</feature>
<evidence type="ECO:0000256" key="5">
    <source>
        <dbReference type="ARBA" id="ARBA00023136"/>
    </source>
</evidence>